<gene>
    <name evidence="2" type="ORF">LSINAPIS_LOCUS6181</name>
</gene>
<feature type="transmembrane region" description="Helical" evidence="1">
    <location>
        <begin position="29"/>
        <end position="49"/>
    </location>
</feature>
<proteinExistence type="predicted"/>
<dbReference type="AlphaFoldDB" id="A0A5E4QAT5"/>
<keyword evidence="3" id="KW-1185">Reference proteome</keyword>
<organism evidence="2 3">
    <name type="scientific">Leptidea sinapis</name>
    <dbReference type="NCBI Taxonomy" id="189913"/>
    <lineage>
        <taxon>Eukaryota</taxon>
        <taxon>Metazoa</taxon>
        <taxon>Ecdysozoa</taxon>
        <taxon>Arthropoda</taxon>
        <taxon>Hexapoda</taxon>
        <taxon>Insecta</taxon>
        <taxon>Pterygota</taxon>
        <taxon>Neoptera</taxon>
        <taxon>Endopterygota</taxon>
        <taxon>Lepidoptera</taxon>
        <taxon>Glossata</taxon>
        <taxon>Ditrysia</taxon>
        <taxon>Papilionoidea</taxon>
        <taxon>Pieridae</taxon>
        <taxon>Dismorphiinae</taxon>
        <taxon>Leptidea</taxon>
    </lineage>
</organism>
<evidence type="ECO:0000313" key="2">
    <source>
        <dbReference type="EMBL" id="VVC94171.1"/>
    </source>
</evidence>
<evidence type="ECO:0000256" key="1">
    <source>
        <dbReference type="SAM" id="Phobius"/>
    </source>
</evidence>
<keyword evidence="1" id="KW-0812">Transmembrane</keyword>
<dbReference type="EMBL" id="FZQP02001892">
    <property type="protein sequence ID" value="VVC94171.1"/>
    <property type="molecule type" value="Genomic_DNA"/>
</dbReference>
<evidence type="ECO:0000313" key="3">
    <source>
        <dbReference type="Proteomes" id="UP000324832"/>
    </source>
</evidence>
<reference evidence="2 3" key="1">
    <citation type="submission" date="2017-07" db="EMBL/GenBank/DDBJ databases">
        <authorList>
            <person name="Talla V."/>
            <person name="Backstrom N."/>
        </authorList>
    </citation>
    <scope>NUCLEOTIDE SEQUENCE [LARGE SCALE GENOMIC DNA]</scope>
</reference>
<accession>A0A5E4QAT5</accession>
<protein>
    <submittedName>
        <fullName evidence="2">Uncharacterized protein</fullName>
    </submittedName>
</protein>
<sequence length="68" mass="7498">MKKSSSGIKKTRSKLKGKGESITLSDPKVQVVLLVGLLAVLALALWFGFKNGCIGRRRRRRRSCNSVP</sequence>
<dbReference type="Proteomes" id="UP000324832">
    <property type="component" value="Unassembled WGS sequence"/>
</dbReference>
<name>A0A5E4QAT5_9NEOP</name>
<keyword evidence="1" id="KW-0472">Membrane</keyword>
<keyword evidence="1" id="KW-1133">Transmembrane helix</keyword>